<dbReference type="GO" id="GO:0016787">
    <property type="term" value="F:hydrolase activity"/>
    <property type="evidence" value="ECO:0007669"/>
    <property type="project" value="UniProtKB-KW"/>
</dbReference>
<evidence type="ECO:0000313" key="2">
    <source>
        <dbReference type="Proteomes" id="UP000215914"/>
    </source>
</evidence>
<dbReference type="Proteomes" id="UP000215914">
    <property type="component" value="Unassembled WGS sequence"/>
</dbReference>
<reference evidence="1" key="2">
    <citation type="submission" date="2020-06" db="EMBL/GenBank/DDBJ databases">
        <title>Helianthus annuus Genome sequencing and assembly Release 2.</title>
        <authorList>
            <person name="Gouzy J."/>
            <person name="Langlade N."/>
            <person name="Munos S."/>
        </authorList>
    </citation>
    <scope>NUCLEOTIDE SEQUENCE</scope>
    <source>
        <tissue evidence="1">Leaves</tissue>
    </source>
</reference>
<dbReference type="Gramene" id="mRNA:HanXRQr2_Chr05g0200831">
    <property type="protein sequence ID" value="mRNA:HanXRQr2_Chr05g0200831"/>
    <property type="gene ID" value="HanXRQr2_Chr05g0200831"/>
</dbReference>
<evidence type="ECO:0000313" key="1">
    <source>
        <dbReference type="EMBL" id="KAF5804755.1"/>
    </source>
</evidence>
<accession>A0A9K3NM36</accession>
<reference evidence="1" key="1">
    <citation type="journal article" date="2017" name="Nature">
        <title>The sunflower genome provides insights into oil metabolism, flowering and Asterid evolution.</title>
        <authorList>
            <person name="Badouin H."/>
            <person name="Gouzy J."/>
            <person name="Grassa C.J."/>
            <person name="Murat F."/>
            <person name="Staton S.E."/>
            <person name="Cottret L."/>
            <person name="Lelandais-Briere C."/>
            <person name="Owens G.L."/>
            <person name="Carrere S."/>
            <person name="Mayjonade B."/>
            <person name="Legrand L."/>
            <person name="Gill N."/>
            <person name="Kane N.C."/>
            <person name="Bowers J.E."/>
            <person name="Hubner S."/>
            <person name="Bellec A."/>
            <person name="Berard A."/>
            <person name="Berges H."/>
            <person name="Blanchet N."/>
            <person name="Boniface M.C."/>
            <person name="Brunel D."/>
            <person name="Catrice O."/>
            <person name="Chaidir N."/>
            <person name="Claudel C."/>
            <person name="Donnadieu C."/>
            <person name="Faraut T."/>
            <person name="Fievet G."/>
            <person name="Helmstetter N."/>
            <person name="King M."/>
            <person name="Knapp S.J."/>
            <person name="Lai Z."/>
            <person name="Le Paslier M.C."/>
            <person name="Lippi Y."/>
            <person name="Lorenzon L."/>
            <person name="Mandel J.R."/>
            <person name="Marage G."/>
            <person name="Marchand G."/>
            <person name="Marquand E."/>
            <person name="Bret-Mestries E."/>
            <person name="Morien E."/>
            <person name="Nambeesan S."/>
            <person name="Nguyen T."/>
            <person name="Pegot-Espagnet P."/>
            <person name="Pouilly N."/>
            <person name="Raftis F."/>
            <person name="Sallet E."/>
            <person name="Schiex T."/>
            <person name="Thomas J."/>
            <person name="Vandecasteele C."/>
            <person name="Vares D."/>
            <person name="Vear F."/>
            <person name="Vautrin S."/>
            <person name="Crespi M."/>
            <person name="Mangin B."/>
            <person name="Burke J.M."/>
            <person name="Salse J."/>
            <person name="Munos S."/>
            <person name="Vincourt P."/>
            <person name="Rieseberg L.H."/>
            <person name="Langlade N.B."/>
        </authorList>
    </citation>
    <scope>NUCLEOTIDE SEQUENCE</scope>
    <source>
        <tissue evidence="1">Leaves</tissue>
    </source>
</reference>
<comment type="caution">
    <text evidence="1">The sequence shown here is derived from an EMBL/GenBank/DDBJ whole genome shotgun (WGS) entry which is preliminary data.</text>
</comment>
<protein>
    <submittedName>
        <fullName evidence="1">Separase</fullName>
        <ecNumber evidence="1">3.4.22.49</ecNumber>
    </submittedName>
</protein>
<keyword evidence="2" id="KW-1185">Reference proteome</keyword>
<name>A0A9K3NM36_HELAN</name>
<keyword evidence="1" id="KW-0378">Hydrolase</keyword>
<gene>
    <name evidence="1" type="ORF">HanXRQr2_Chr05g0200831</name>
</gene>
<dbReference type="EC" id="3.4.22.49" evidence="1"/>
<dbReference type="EMBL" id="MNCJ02000320">
    <property type="protein sequence ID" value="KAF5804755.1"/>
    <property type="molecule type" value="Genomic_DNA"/>
</dbReference>
<organism evidence="1 2">
    <name type="scientific">Helianthus annuus</name>
    <name type="common">Common sunflower</name>
    <dbReference type="NCBI Taxonomy" id="4232"/>
    <lineage>
        <taxon>Eukaryota</taxon>
        <taxon>Viridiplantae</taxon>
        <taxon>Streptophyta</taxon>
        <taxon>Embryophyta</taxon>
        <taxon>Tracheophyta</taxon>
        <taxon>Spermatophyta</taxon>
        <taxon>Magnoliopsida</taxon>
        <taxon>eudicotyledons</taxon>
        <taxon>Gunneridae</taxon>
        <taxon>Pentapetalae</taxon>
        <taxon>asterids</taxon>
        <taxon>campanulids</taxon>
        <taxon>Asterales</taxon>
        <taxon>Asteraceae</taxon>
        <taxon>Asteroideae</taxon>
        <taxon>Heliantheae alliance</taxon>
        <taxon>Heliantheae</taxon>
        <taxon>Helianthus</taxon>
    </lineage>
</organism>
<sequence>MISNGSMIEALLYAKEAHRLRTRLFQKNFIYTIGKHNDIIGDNGEIIQKRGYGLKTFHMQTSVATGAWSNNRGSSDVESI</sequence>
<proteinExistence type="predicted"/>
<dbReference type="AlphaFoldDB" id="A0A9K3NM36"/>